<evidence type="ECO:0000259" key="2">
    <source>
        <dbReference type="Pfam" id="PF01636"/>
    </source>
</evidence>
<protein>
    <submittedName>
        <fullName evidence="3">Phosphotransferase enzyme family protein</fullName>
    </submittedName>
</protein>
<feature type="compositionally biased region" description="Basic and acidic residues" evidence="1">
    <location>
        <begin position="23"/>
        <end position="33"/>
    </location>
</feature>
<feature type="domain" description="Aminoglycoside phosphotransferase" evidence="2">
    <location>
        <begin position="153"/>
        <end position="195"/>
    </location>
</feature>
<sequence>MGAQESLEGYREAMDAQVQSSTDDDRTAARDHATSPVRAFVPDSAHLLTRGRNADVYLINDTQVLRRLHTGATSYPNVDLVLHLNAHDYPTARVITVEGTDLVMERLHGPTLLQALDAEEVTIPEGVRILLDLHSALHALPLPPGAAPPAGASMIHLDLHPGNILLTSNGPRVIDWESARLGPAELDLATTALVFAEVVVDGNEYAHAAHSMLRHFTEATGPGYGGLVAQAAAIRSAHPTLDPAERELLPDAIVVVEQELRRLGR</sequence>
<evidence type="ECO:0000313" key="3">
    <source>
        <dbReference type="EMBL" id="SDB83770.1"/>
    </source>
</evidence>
<dbReference type="InterPro" id="IPR002575">
    <property type="entry name" value="Aminoglycoside_PTrfase"/>
</dbReference>
<evidence type="ECO:0000313" key="4">
    <source>
        <dbReference type="Proteomes" id="UP000199039"/>
    </source>
</evidence>
<dbReference type="EMBL" id="FMYH01000001">
    <property type="protein sequence ID" value="SDB83770.1"/>
    <property type="molecule type" value="Genomic_DNA"/>
</dbReference>
<gene>
    <name evidence="3" type="ORF">SAMN05216410_0337</name>
</gene>
<keyword evidence="4" id="KW-1185">Reference proteome</keyword>
<dbReference type="STRING" id="1814289.SAMN05216410_0337"/>
<dbReference type="SUPFAM" id="SSF56112">
    <property type="entry name" value="Protein kinase-like (PK-like)"/>
    <property type="match status" value="1"/>
</dbReference>
<dbReference type="InterPro" id="IPR011009">
    <property type="entry name" value="Kinase-like_dom_sf"/>
</dbReference>
<name>A0A1G6GP41_9MICO</name>
<dbReference type="Gene3D" id="3.90.1200.10">
    <property type="match status" value="1"/>
</dbReference>
<organism evidence="3 4">
    <name type="scientific">Sanguibacter gelidistatuariae</name>
    <dbReference type="NCBI Taxonomy" id="1814289"/>
    <lineage>
        <taxon>Bacteria</taxon>
        <taxon>Bacillati</taxon>
        <taxon>Actinomycetota</taxon>
        <taxon>Actinomycetes</taxon>
        <taxon>Micrococcales</taxon>
        <taxon>Sanguibacteraceae</taxon>
        <taxon>Sanguibacter</taxon>
    </lineage>
</organism>
<accession>A0A1G6GP41</accession>
<proteinExistence type="predicted"/>
<dbReference type="AlphaFoldDB" id="A0A1G6GP41"/>
<keyword evidence="3" id="KW-0808">Transferase</keyword>
<dbReference type="Pfam" id="PF01636">
    <property type="entry name" value="APH"/>
    <property type="match status" value="1"/>
</dbReference>
<evidence type="ECO:0000256" key="1">
    <source>
        <dbReference type="SAM" id="MobiDB-lite"/>
    </source>
</evidence>
<feature type="region of interest" description="Disordered" evidence="1">
    <location>
        <begin position="1"/>
        <end position="36"/>
    </location>
</feature>
<dbReference type="Proteomes" id="UP000199039">
    <property type="component" value="Unassembled WGS sequence"/>
</dbReference>
<dbReference type="GO" id="GO:0016740">
    <property type="term" value="F:transferase activity"/>
    <property type="evidence" value="ECO:0007669"/>
    <property type="project" value="UniProtKB-KW"/>
</dbReference>
<reference evidence="3 4" key="1">
    <citation type="submission" date="2016-09" db="EMBL/GenBank/DDBJ databases">
        <authorList>
            <person name="Capua I."/>
            <person name="De Benedictis P."/>
            <person name="Joannis T."/>
            <person name="Lombin L.H."/>
            <person name="Cattoli G."/>
        </authorList>
    </citation>
    <scope>NUCLEOTIDE SEQUENCE [LARGE SCALE GENOMIC DNA]</scope>
    <source>
        <strain evidence="3 4">ISLP-3</strain>
    </source>
</reference>